<dbReference type="EnsemblMetazoa" id="AMEM019188-RA">
    <property type="protein sequence ID" value="AMEM019188-PA"/>
    <property type="gene ID" value="AMEM019188"/>
</dbReference>
<protein>
    <submittedName>
        <fullName evidence="1">Uncharacterized protein</fullName>
    </submittedName>
</protein>
<reference evidence="1" key="1">
    <citation type="submission" date="2020-05" db="UniProtKB">
        <authorList>
            <consortium name="EnsemblMetazoa"/>
        </authorList>
    </citation>
    <scope>IDENTIFICATION</scope>
    <source>
        <strain evidence="1">MAF</strain>
    </source>
</reference>
<proteinExistence type="predicted"/>
<dbReference type="AlphaFoldDB" id="A0A1Y9IRA7"/>
<evidence type="ECO:0000313" key="1">
    <source>
        <dbReference type="EnsemblMetazoa" id="AMEM019188-PA"/>
    </source>
</evidence>
<dbReference type="Proteomes" id="UP000075903">
    <property type="component" value="Unassembled WGS sequence"/>
</dbReference>
<organism evidence="1 2">
    <name type="scientific">Anopheles merus</name>
    <name type="common">Mosquito</name>
    <dbReference type="NCBI Taxonomy" id="30066"/>
    <lineage>
        <taxon>Eukaryota</taxon>
        <taxon>Metazoa</taxon>
        <taxon>Ecdysozoa</taxon>
        <taxon>Arthropoda</taxon>
        <taxon>Hexapoda</taxon>
        <taxon>Insecta</taxon>
        <taxon>Pterygota</taxon>
        <taxon>Neoptera</taxon>
        <taxon>Endopterygota</taxon>
        <taxon>Diptera</taxon>
        <taxon>Nematocera</taxon>
        <taxon>Culicoidea</taxon>
        <taxon>Culicidae</taxon>
        <taxon>Anophelinae</taxon>
        <taxon>Anopheles</taxon>
    </lineage>
</organism>
<name>A0A1Y9IRA7_ANOME</name>
<evidence type="ECO:0000313" key="2">
    <source>
        <dbReference type="Proteomes" id="UP000075903"/>
    </source>
</evidence>
<dbReference type="VEuPathDB" id="VectorBase:AMEM019188"/>
<keyword evidence="2" id="KW-1185">Reference proteome</keyword>
<sequence>MVRIMMVVHHRRYPEGSARSAANEKHNPEPEHLLPCSIPLSSRKKNTARWRLEVYVRFRTNVASHFPLSASLLDNYSTHGKRTFGGTFLFYRKKKHKRQPVRTHTPPGSVSMRICILSSNTSLI</sequence>
<accession>A0A1Y9IRA7</accession>